<dbReference type="PANTHER" id="PTHR22893:SF91">
    <property type="entry name" value="NADPH DEHYDROGENASE 2-RELATED"/>
    <property type="match status" value="1"/>
</dbReference>
<organism evidence="2 3">
    <name type="scientific">Psychrobacter aestuarii</name>
    <dbReference type="NCBI Taxonomy" id="556327"/>
    <lineage>
        <taxon>Bacteria</taxon>
        <taxon>Pseudomonadati</taxon>
        <taxon>Pseudomonadota</taxon>
        <taxon>Gammaproteobacteria</taxon>
        <taxon>Moraxellales</taxon>
        <taxon>Moraxellaceae</taxon>
        <taxon>Psychrobacter</taxon>
    </lineage>
</organism>
<dbReference type="PANTHER" id="PTHR22893">
    <property type="entry name" value="NADH OXIDOREDUCTASE-RELATED"/>
    <property type="match status" value="1"/>
</dbReference>
<protein>
    <submittedName>
        <fullName evidence="2">Alkene reductase</fullName>
    </submittedName>
</protein>
<dbReference type="SUPFAM" id="SSF51395">
    <property type="entry name" value="FMN-linked oxidoreductases"/>
    <property type="match status" value="1"/>
</dbReference>
<evidence type="ECO:0000313" key="3">
    <source>
        <dbReference type="Proteomes" id="UP001501787"/>
    </source>
</evidence>
<dbReference type="InterPro" id="IPR001155">
    <property type="entry name" value="OxRdtase_FMN_N"/>
</dbReference>
<dbReference type="NCBIfam" id="NF007899">
    <property type="entry name" value="PRK10605.1"/>
    <property type="match status" value="1"/>
</dbReference>
<evidence type="ECO:0000259" key="1">
    <source>
        <dbReference type="Pfam" id="PF00724"/>
    </source>
</evidence>
<gene>
    <name evidence="2" type="ORF">GCM10009129_01280</name>
</gene>
<reference evidence="2 3" key="1">
    <citation type="journal article" date="2019" name="Int. J. Syst. Evol. Microbiol.">
        <title>The Global Catalogue of Microorganisms (GCM) 10K type strain sequencing project: providing services to taxonomists for standard genome sequencing and annotation.</title>
        <authorList>
            <consortium name="The Broad Institute Genomics Platform"/>
            <consortium name="The Broad Institute Genome Sequencing Center for Infectious Disease"/>
            <person name="Wu L."/>
            <person name="Ma J."/>
        </authorList>
    </citation>
    <scope>NUCLEOTIDE SEQUENCE [LARGE SCALE GENOMIC DNA]</scope>
    <source>
        <strain evidence="2 3">JCM 16343</strain>
    </source>
</reference>
<name>A0ABN0VJV0_9GAMM</name>
<dbReference type="Proteomes" id="UP001501787">
    <property type="component" value="Unassembled WGS sequence"/>
</dbReference>
<accession>A0ABN0VJV0</accession>
<dbReference type="RefSeq" id="WP_201504315.1">
    <property type="nucleotide sequence ID" value="NZ_BAAAFR010000001.1"/>
</dbReference>
<keyword evidence="3" id="KW-1185">Reference proteome</keyword>
<proteinExistence type="predicted"/>
<evidence type="ECO:0000313" key="2">
    <source>
        <dbReference type="EMBL" id="GAA0307930.1"/>
    </source>
</evidence>
<comment type="caution">
    <text evidence="2">The sequence shown here is derived from an EMBL/GenBank/DDBJ whole genome shotgun (WGS) entry which is preliminary data.</text>
</comment>
<dbReference type="Pfam" id="PF00724">
    <property type="entry name" value="Oxidored_FMN"/>
    <property type="match status" value="1"/>
</dbReference>
<feature type="domain" description="NADH:flavin oxidoreductase/NADH oxidase N-terminal" evidence="1">
    <location>
        <begin position="6"/>
        <end position="343"/>
    </location>
</feature>
<dbReference type="CDD" id="cd02933">
    <property type="entry name" value="OYE_like_FMN"/>
    <property type="match status" value="1"/>
</dbReference>
<dbReference type="EMBL" id="BAAAFR010000001">
    <property type="protein sequence ID" value="GAA0307930.1"/>
    <property type="molecule type" value="Genomic_DNA"/>
</dbReference>
<dbReference type="InterPro" id="IPR013785">
    <property type="entry name" value="Aldolase_TIM"/>
</dbReference>
<sequence length="375" mass="41192">MAHDILFEPVQMGEQTLKNRILMAPLTRLRAVEPGDVPITWASEYYAQRAGAGLVITEATQVSFQAKGYAGAPGLHTKDQVTAWKAIVDNVHAKGGKIVVQLWHTGLVSHESVQPERKAPISASDVDVGIRTSLRDSDNQAIRVDATPPRPASLEEIEQVIADFAHATKCAQEAGFDGIEIHGAHGYLLHQFWVEQTNQRDDNYGGSVENRARLTLDVIDACVDAWDAAHVGIRISPLGTFNNVEAGYEEDDNIWLIEQINKRKLMYLHLSEPDWAGGTPYSDDFRQRVRDAFGQLIIAAGGYDADKAEKNIKAGYIDAVAFGRDYIANPDLAERIRAGAPLNEQHPESFYGGSTEGYTDYPYLSETNDAAQSAS</sequence>
<dbReference type="Gene3D" id="3.20.20.70">
    <property type="entry name" value="Aldolase class I"/>
    <property type="match status" value="1"/>
</dbReference>
<dbReference type="InterPro" id="IPR045247">
    <property type="entry name" value="Oye-like"/>
</dbReference>